<accession>A0A563DP37</accession>
<dbReference type="OrthoDB" id="9773429at2"/>
<comment type="caution">
    <text evidence="2">The sequence shown here is derived from an EMBL/GenBank/DDBJ whole genome shotgun (WGS) entry which is preliminary data.</text>
</comment>
<dbReference type="SUPFAM" id="SSF52540">
    <property type="entry name" value="P-loop containing nucleoside triphosphate hydrolases"/>
    <property type="match status" value="1"/>
</dbReference>
<evidence type="ECO:0000313" key="3">
    <source>
        <dbReference type="Proteomes" id="UP000320244"/>
    </source>
</evidence>
<keyword evidence="3" id="KW-1185">Reference proteome</keyword>
<dbReference type="GO" id="GO:0005524">
    <property type="term" value="F:ATP binding"/>
    <property type="evidence" value="ECO:0007669"/>
    <property type="project" value="UniProtKB-KW"/>
</dbReference>
<dbReference type="AlphaFoldDB" id="A0A563DP37"/>
<dbReference type="RefSeq" id="WP_146321552.1">
    <property type="nucleotide sequence ID" value="NZ_VCQV01000108.1"/>
</dbReference>
<keyword evidence="2" id="KW-0067">ATP-binding</keyword>
<dbReference type="CDD" id="cd00009">
    <property type="entry name" value="AAA"/>
    <property type="match status" value="1"/>
</dbReference>
<keyword evidence="2" id="KW-0547">Nucleotide-binding</keyword>
<reference evidence="2 3" key="1">
    <citation type="submission" date="2019-05" db="EMBL/GenBank/DDBJ databases">
        <authorList>
            <person name="Lee S.D."/>
        </authorList>
    </citation>
    <scope>NUCLEOTIDE SEQUENCE [LARGE SCALE GENOMIC DNA]</scope>
    <source>
        <strain evidence="2 3">C5-26</strain>
    </source>
</reference>
<dbReference type="Pfam" id="PF01695">
    <property type="entry name" value="IstB_IS21"/>
    <property type="match status" value="1"/>
</dbReference>
<dbReference type="InterPro" id="IPR002611">
    <property type="entry name" value="IstB_ATP-bd"/>
</dbReference>
<evidence type="ECO:0000313" key="2">
    <source>
        <dbReference type="EMBL" id="TWP31977.1"/>
    </source>
</evidence>
<dbReference type="PANTHER" id="PTHR30050:SF4">
    <property type="entry name" value="ATP-BINDING PROTEIN RV3427C IN INSERTION SEQUENCE-RELATED"/>
    <property type="match status" value="1"/>
</dbReference>
<feature type="non-terminal residue" evidence="2">
    <location>
        <position position="177"/>
    </location>
</feature>
<protein>
    <submittedName>
        <fullName evidence="2">ATP-binding protein</fullName>
    </submittedName>
</protein>
<proteinExistence type="predicted"/>
<reference evidence="2 3" key="2">
    <citation type="submission" date="2019-08" db="EMBL/GenBank/DDBJ databases">
        <title>Jejuicoccus antrihumi gen. nov., sp. nov., a new member of the family Dermacoccaceae isolated from a cave.</title>
        <authorList>
            <person name="Schumann P."/>
            <person name="Kim I.S."/>
        </authorList>
    </citation>
    <scope>NUCLEOTIDE SEQUENCE [LARGE SCALE GENOMIC DNA]</scope>
    <source>
        <strain evidence="2 3">C5-26</strain>
    </source>
</reference>
<dbReference type="Gene3D" id="3.40.50.300">
    <property type="entry name" value="P-loop containing nucleotide triphosphate hydrolases"/>
    <property type="match status" value="1"/>
</dbReference>
<dbReference type="InterPro" id="IPR027417">
    <property type="entry name" value="P-loop_NTPase"/>
</dbReference>
<feature type="domain" description="IstB-like ATP-binding" evidence="1">
    <location>
        <begin position="50"/>
        <end position="177"/>
    </location>
</feature>
<organism evidence="2 3">
    <name type="scientific">Leekyejoonella antrihumi</name>
    <dbReference type="NCBI Taxonomy" id="1660198"/>
    <lineage>
        <taxon>Bacteria</taxon>
        <taxon>Bacillati</taxon>
        <taxon>Actinomycetota</taxon>
        <taxon>Actinomycetes</taxon>
        <taxon>Micrococcales</taxon>
        <taxon>Dermacoccaceae</taxon>
        <taxon>Leekyejoonella</taxon>
    </lineage>
</organism>
<gene>
    <name evidence="2" type="ORF">FGL98_24920</name>
</gene>
<name>A0A563DP37_9MICO</name>
<dbReference type="EMBL" id="VCQV01000108">
    <property type="protein sequence ID" value="TWP31977.1"/>
    <property type="molecule type" value="Genomic_DNA"/>
</dbReference>
<evidence type="ECO:0000259" key="1">
    <source>
        <dbReference type="Pfam" id="PF01695"/>
    </source>
</evidence>
<dbReference type="GO" id="GO:0006260">
    <property type="term" value="P:DNA replication"/>
    <property type="evidence" value="ECO:0007669"/>
    <property type="project" value="TreeGrafter"/>
</dbReference>
<dbReference type="PANTHER" id="PTHR30050">
    <property type="entry name" value="CHROMOSOMAL REPLICATION INITIATOR PROTEIN DNAA"/>
    <property type="match status" value="1"/>
</dbReference>
<sequence>MTTTTTTGTAGTSVTASVQEILDAGRHTPLTGTVLKDWAAKGTPKQRAYLLGLLHAEHASRQASRRHRLLKAAHLPALKTFEGYDWTTIRFPDDYGRQQLTDLDFLERAQDLILFGDVGTGKTHLATALAVAACQAGIPARYFTTSSLVAQLRRAKDAGRLEKELTVLAKNQLIVID</sequence>
<dbReference type="Proteomes" id="UP000320244">
    <property type="component" value="Unassembled WGS sequence"/>
</dbReference>